<organism evidence="2 3">
    <name type="scientific">Chitinophaga lutea</name>
    <dbReference type="NCBI Taxonomy" id="2488634"/>
    <lineage>
        <taxon>Bacteria</taxon>
        <taxon>Pseudomonadati</taxon>
        <taxon>Bacteroidota</taxon>
        <taxon>Chitinophagia</taxon>
        <taxon>Chitinophagales</taxon>
        <taxon>Chitinophagaceae</taxon>
        <taxon>Chitinophaga</taxon>
    </lineage>
</organism>
<evidence type="ECO:0000256" key="1">
    <source>
        <dbReference type="SAM" id="MobiDB-lite"/>
    </source>
</evidence>
<evidence type="ECO:0000313" key="3">
    <source>
        <dbReference type="Proteomes" id="UP000278351"/>
    </source>
</evidence>
<keyword evidence="3" id="KW-1185">Reference proteome</keyword>
<gene>
    <name evidence="2" type="ORF">EGT74_24310</name>
</gene>
<reference evidence="2 3" key="1">
    <citation type="submission" date="2018-11" db="EMBL/GenBank/DDBJ databases">
        <title>Chitinophaga lutea sp.nov., isolate from arsenic contaminated soil.</title>
        <authorList>
            <person name="Zong Y."/>
        </authorList>
    </citation>
    <scope>NUCLEOTIDE SEQUENCE [LARGE SCALE GENOMIC DNA]</scope>
    <source>
        <strain evidence="2 3">ZY74</strain>
    </source>
</reference>
<protein>
    <recommendedName>
        <fullName evidence="4">XRE family transcriptional regulator</fullName>
    </recommendedName>
</protein>
<accession>A0A3N4PKZ0</accession>
<sequence length="95" mass="10940">MQNKSKNKGNKAYVETRNRKRRQIKRALRAQLAINEGEFEKIAALAGVPIHSVYKSLNENQPLFMPRVIDAAKEYIRSRNESEGIPQPEIVTRCM</sequence>
<comment type="caution">
    <text evidence="2">The sequence shown here is derived from an EMBL/GenBank/DDBJ whole genome shotgun (WGS) entry which is preliminary data.</text>
</comment>
<dbReference type="RefSeq" id="WP_123849155.1">
    <property type="nucleotide sequence ID" value="NZ_RPDH01000003.1"/>
</dbReference>
<dbReference type="EMBL" id="RPDH01000003">
    <property type="protein sequence ID" value="RPE05511.1"/>
    <property type="molecule type" value="Genomic_DNA"/>
</dbReference>
<feature type="region of interest" description="Disordered" evidence="1">
    <location>
        <begin position="1"/>
        <end position="20"/>
    </location>
</feature>
<dbReference type="Proteomes" id="UP000278351">
    <property type="component" value="Unassembled WGS sequence"/>
</dbReference>
<name>A0A3N4PKZ0_9BACT</name>
<dbReference type="AlphaFoldDB" id="A0A3N4PKZ0"/>
<evidence type="ECO:0000313" key="2">
    <source>
        <dbReference type="EMBL" id="RPE05511.1"/>
    </source>
</evidence>
<proteinExistence type="predicted"/>
<evidence type="ECO:0008006" key="4">
    <source>
        <dbReference type="Google" id="ProtNLM"/>
    </source>
</evidence>